<protein>
    <submittedName>
        <fullName evidence="1">Uncharacterized protein</fullName>
    </submittedName>
</protein>
<proteinExistence type="predicted"/>
<dbReference type="EMBL" id="JAYMYQ010000004">
    <property type="protein sequence ID" value="KAK7337907.1"/>
    <property type="molecule type" value="Genomic_DNA"/>
</dbReference>
<evidence type="ECO:0000313" key="2">
    <source>
        <dbReference type="Proteomes" id="UP001367508"/>
    </source>
</evidence>
<gene>
    <name evidence="1" type="ORF">VNO77_18498</name>
</gene>
<name>A0AAN9QJP9_CANGL</name>
<evidence type="ECO:0000313" key="1">
    <source>
        <dbReference type="EMBL" id="KAK7337907.1"/>
    </source>
</evidence>
<keyword evidence="2" id="KW-1185">Reference proteome</keyword>
<organism evidence="1 2">
    <name type="scientific">Canavalia gladiata</name>
    <name type="common">Sword bean</name>
    <name type="synonym">Dolichos gladiatus</name>
    <dbReference type="NCBI Taxonomy" id="3824"/>
    <lineage>
        <taxon>Eukaryota</taxon>
        <taxon>Viridiplantae</taxon>
        <taxon>Streptophyta</taxon>
        <taxon>Embryophyta</taxon>
        <taxon>Tracheophyta</taxon>
        <taxon>Spermatophyta</taxon>
        <taxon>Magnoliopsida</taxon>
        <taxon>eudicotyledons</taxon>
        <taxon>Gunneridae</taxon>
        <taxon>Pentapetalae</taxon>
        <taxon>rosids</taxon>
        <taxon>fabids</taxon>
        <taxon>Fabales</taxon>
        <taxon>Fabaceae</taxon>
        <taxon>Papilionoideae</taxon>
        <taxon>50 kb inversion clade</taxon>
        <taxon>NPAAA clade</taxon>
        <taxon>indigoferoid/millettioid clade</taxon>
        <taxon>Phaseoleae</taxon>
        <taxon>Canavalia</taxon>
    </lineage>
</organism>
<accession>A0AAN9QJP9</accession>
<comment type="caution">
    <text evidence="1">The sequence shown here is derived from an EMBL/GenBank/DDBJ whole genome shotgun (WGS) entry which is preliminary data.</text>
</comment>
<reference evidence="1 2" key="1">
    <citation type="submission" date="2024-01" db="EMBL/GenBank/DDBJ databases">
        <title>The genomes of 5 underutilized Papilionoideae crops provide insights into root nodulation and disease resistanc.</title>
        <authorList>
            <person name="Jiang F."/>
        </authorList>
    </citation>
    <scope>NUCLEOTIDE SEQUENCE [LARGE SCALE GENOMIC DNA]</scope>
    <source>
        <strain evidence="1">LVBAO_FW01</strain>
        <tissue evidence="1">Leaves</tissue>
    </source>
</reference>
<dbReference type="AlphaFoldDB" id="A0AAN9QJP9"/>
<sequence>MCLKGSCDALIVFYVSYLIGPRHSPSTNEQLNCKLWNGKNAKVVLIFGCCCRWCLIREEFMSLANGYSSDKIKANFGRDMMAMPSRLMPPQATAFSILESLDSPSHGRN</sequence>
<dbReference type="Proteomes" id="UP001367508">
    <property type="component" value="Unassembled WGS sequence"/>
</dbReference>